<name>A0AA97A4S5_9STRE</name>
<feature type="domain" description="CAAX prenyl protease 2/Lysostaphin resistance protein A-like" evidence="3">
    <location>
        <begin position="58"/>
        <end position="149"/>
    </location>
</feature>
<feature type="transmembrane region" description="Helical" evidence="2">
    <location>
        <begin position="12"/>
        <end position="38"/>
    </location>
</feature>
<evidence type="ECO:0000259" key="3">
    <source>
        <dbReference type="Pfam" id="PF02517"/>
    </source>
</evidence>
<feature type="transmembrane region" description="Helical" evidence="2">
    <location>
        <begin position="58"/>
        <end position="77"/>
    </location>
</feature>
<dbReference type="GO" id="GO:0080120">
    <property type="term" value="P:CAAX-box protein maturation"/>
    <property type="evidence" value="ECO:0007669"/>
    <property type="project" value="UniProtKB-ARBA"/>
</dbReference>
<feature type="transmembrane region" description="Helical" evidence="2">
    <location>
        <begin position="97"/>
        <end position="121"/>
    </location>
</feature>
<feature type="transmembrane region" description="Helical" evidence="2">
    <location>
        <begin position="141"/>
        <end position="161"/>
    </location>
</feature>
<dbReference type="InterPro" id="IPR003675">
    <property type="entry name" value="Rce1/LyrA-like_dom"/>
</dbReference>
<keyword evidence="4" id="KW-0378">Hydrolase</keyword>
<dbReference type="GO" id="GO:0004175">
    <property type="term" value="F:endopeptidase activity"/>
    <property type="evidence" value="ECO:0007669"/>
    <property type="project" value="UniProtKB-ARBA"/>
</dbReference>
<dbReference type="Pfam" id="PF02517">
    <property type="entry name" value="Rce1-like"/>
    <property type="match status" value="1"/>
</dbReference>
<proteinExistence type="inferred from homology"/>
<keyword evidence="4" id="KW-0645">Protease</keyword>
<dbReference type="PANTHER" id="PTHR36435">
    <property type="entry name" value="SLR1288 PROTEIN"/>
    <property type="match status" value="1"/>
</dbReference>
<reference evidence="4" key="1">
    <citation type="submission" date="2023-02" db="EMBL/GenBank/DDBJ databases">
        <title>Streptococcus sp. Genome Sequencing and Assembly.</title>
        <authorList>
            <person name="Shore S.M."/>
            <person name="Nicholson T.L."/>
        </authorList>
    </citation>
    <scope>NUCLEOTIDE SEQUENCE</scope>
    <source>
        <strain evidence="4">29887</strain>
    </source>
</reference>
<keyword evidence="2" id="KW-0812">Transmembrane</keyword>
<dbReference type="PANTHER" id="PTHR36435:SF1">
    <property type="entry name" value="CAAX AMINO TERMINAL PROTEASE FAMILY PROTEIN"/>
    <property type="match status" value="1"/>
</dbReference>
<keyword evidence="2" id="KW-1133">Transmembrane helix</keyword>
<evidence type="ECO:0000256" key="2">
    <source>
        <dbReference type="SAM" id="Phobius"/>
    </source>
</evidence>
<dbReference type="AlphaFoldDB" id="A0AA97A4S5"/>
<keyword evidence="4" id="KW-0482">Metalloprotease</keyword>
<accession>A0AA97A4S5</accession>
<dbReference type="InterPro" id="IPR052710">
    <property type="entry name" value="CAAX_protease"/>
</dbReference>
<evidence type="ECO:0000256" key="1">
    <source>
        <dbReference type="ARBA" id="ARBA00009067"/>
    </source>
</evidence>
<sequence length="165" mass="18822">MGKNQVFSREKLNIFKIVGMTALVFTGQTCLNLLWQYLGLSTSDSNALDIVNQLNSENFWVMALSVVLFAPVLEEFLYRGILLEKTAQYFPKHPQMVILFSAILFAFFHTWSFSVAFLGHFITGAYLGYLYMCNRRMTDTILAHSFYNASILFLQILFGMVQIGG</sequence>
<protein>
    <submittedName>
        <fullName evidence="4">CPBP family intramembrane metalloprotease</fullName>
    </submittedName>
</protein>
<dbReference type="RefSeq" id="WP_248049239.1">
    <property type="nucleotide sequence ID" value="NZ_CP118735.1"/>
</dbReference>
<dbReference type="KEGG" id="sins:PW252_10620"/>
<dbReference type="EMBL" id="CP118735">
    <property type="protein sequence ID" value="WNY51005.1"/>
    <property type="molecule type" value="Genomic_DNA"/>
</dbReference>
<evidence type="ECO:0000313" key="4">
    <source>
        <dbReference type="EMBL" id="WNY51005.1"/>
    </source>
</evidence>
<organism evidence="4">
    <name type="scientific">Streptococcus iners</name>
    <dbReference type="NCBI Taxonomy" id="3028084"/>
    <lineage>
        <taxon>Bacteria</taxon>
        <taxon>Bacillati</taxon>
        <taxon>Bacillota</taxon>
        <taxon>Bacilli</taxon>
        <taxon>Lactobacillales</taxon>
        <taxon>Streptococcaceae</taxon>
        <taxon>Streptococcus</taxon>
    </lineage>
</organism>
<comment type="similarity">
    <text evidence="1">Belongs to the UPF0177 family.</text>
</comment>
<keyword evidence="2" id="KW-0472">Membrane</keyword>
<gene>
    <name evidence="4" type="ORF">PW252_10620</name>
</gene>
<dbReference type="GO" id="GO:0008237">
    <property type="term" value="F:metallopeptidase activity"/>
    <property type="evidence" value="ECO:0007669"/>
    <property type="project" value="UniProtKB-KW"/>
</dbReference>